<comment type="caution">
    <text evidence="1">The sequence shown here is derived from an EMBL/GenBank/DDBJ whole genome shotgun (WGS) entry which is preliminary data.</text>
</comment>
<dbReference type="EMBL" id="CAXDID020000022">
    <property type="protein sequence ID" value="CAL5988332.1"/>
    <property type="molecule type" value="Genomic_DNA"/>
</dbReference>
<accession>A0AA86S369</accession>
<evidence type="ECO:0000313" key="2">
    <source>
        <dbReference type="EMBL" id="CAL5988332.1"/>
    </source>
</evidence>
<sequence>MIQPAMLVDTIAKQFFIPNGICLEYRVAIQVMMLPNHLFQQLFVQISMELKSTPTELIKIFFDKIAMRHLVTTCSSVNISLKLDEKQPKFKQSTPRAQSASSLDFQSRFGAALTEALTQAYKKTLCFQNNAQLCKAVNHHFLLYGQVDFWKKVSRLITDKNEQQLKDYYQKSFLRLMFQECISETDKILLCQLISQMDDQKPSIIANRFLEAVGTDKYFKRNIVMYIVNRKLK</sequence>
<reference evidence="1" key="1">
    <citation type="submission" date="2023-06" db="EMBL/GenBank/DDBJ databases">
        <authorList>
            <person name="Kurt Z."/>
        </authorList>
    </citation>
    <scope>NUCLEOTIDE SEQUENCE</scope>
</reference>
<dbReference type="AlphaFoldDB" id="A0AA86S369"/>
<organism evidence="1">
    <name type="scientific">Hexamita inflata</name>
    <dbReference type="NCBI Taxonomy" id="28002"/>
    <lineage>
        <taxon>Eukaryota</taxon>
        <taxon>Metamonada</taxon>
        <taxon>Diplomonadida</taxon>
        <taxon>Hexamitidae</taxon>
        <taxon>Hexamitinae</taxon>
        <taxon>Hexamita</taxon>
    </lineage>
</organism>
<reference evidence="2 3" key="2">
    <citation type="submission" date="2024-07" db="EMBL/GenBank/DDBJ databases">
        <authorList>
            <person name="Akdeniz Z."/>
        </authorList>
    </citation>
    <scope>NUCLEOTIDE SEQUENCE [LARGE SCALE GENOMIC DNA]</scope>
</reference>
<evidence type="ECO:0000313" key="1">
    <source>
        <dbReference type="EMBL" id="CAI9977240.1"/>
    </source>
</evidence>
<dbReference type="Proteomes" id="UP001642409">
    <property type="component" value="Unassembled WGS sequence"/>
</dbReference>
<protein>
    <submittedName>
        <fullName evidence="2">Hypothetical_protein</fullName>
    </submittedName>
</protein>
<proteinExistence type="predicted"/>
<name>A0AA86S369_9EUKA</name>
<evidence type="ECO:0000313" key="3">
    <source>
        <dbReference type="Proteomes" id="UP001642409"/>
    </source>
</evidence>
<keyword evidence="3" id="KW-1185">Reference proteome</keyword>
<gene>
    <name evidence="2" type="ORF">HINF_LOCUS10322</name>
    <name evidence="1" type="ORF">HINF_LOCUS64885</name>
</gene>
<dbReference type="EMBL" id="CATOUU010001177">
    <property type="protein sequence ID" value="CAI9977240.1"/>
    <property type="molecule type" value="Genomic_DNA"/>
</dbReference>